<proteinExistence type="predicted"/>
<dbReference type="Pfam" id="PF15071">
    <property type="entry name" value="TMEM220"/>
    <property type="match status" value="1"/>
</dbReference>
<dbReference type="RefSeq" id="WP_119062514.1">
    <property type="nucleotide sequence ID" value="NZ_QXDF01000005.1"/>
</dbReference>
<evidence type="ECO:0000313" key="2">
    <source>
        <dbReference type="EMBL" id="RIA45427.1"/>
    </source>
</evidence>
<dbReference type="Proteomes" id="UP000266273">
    <property type="component" value="Unassembled WGS sequence"/>
</dbReference>
<keyword evidence="1 2" id="KW-0812">Transmembrane</keyword>
<reference evidence="2 3" key="1">
    <citation type="submission" date="2018-08" db="EMBL/GenBank/DDBJ databases">
        <title>Genomic Encyclopedia of Archaeal and Bacterial Type Strains, Phase II (KMG-II): from individual species to whole genera.</title>
        <authorList>
            <person name="Goeker M."/>
        </authorList>
    </citation>
    <scope>NUCLEOTIDE SEQUENCE [LARGE SCALE GENOMIC DNA]</scope>
    <source>
        <strain evidence="2 3">DSM 5002</strain>
    </source>
</reference>
<dbReference type="AlphaFoldDB" id="A0A397PE30"/>
<dbReference type="OrthoDB" id="341808at2"/>
<name>A0A397PE30_9HYPH</name>
<dbReference type="InterPro" id="IPR029377">
    <property type="entry name" value="TMEM220"/>
</dbReference>
<comment type="caution">
    <text evidence="2">The sequence shown here is derived from an EMBL/GenBank/DDBJ whole genome shotgun (WGS) entry which is preliminary data.</text>
</comment>
<feature type="transmembrane region" description="Helical" evidence="1">
    <location>
        <begin position="94"/>
        <end position="112"/>
    </location>
</feature>
<dbReference type="EMBL" id="QXDF01000005">
    <property type="protein sequence ID" value="RIA45427.1"/>
    <property type="molecule type" value="Genomic_DNA"/>
</dbReference>
<evidence type="ECO:0000256" key="1">
    <source>
        <dbReference type="SAM" id="Phobius"/>
    </source>
</evidence>
<dbReference type="PANTHER" id="PTHR34262">
    <property type="entry name" value="TRANSMEMBRANE PROTEIN 220"/>
    <property type="match status" value="1"/>
</dbReference>
<feature type="transmembrane region" description="Helical" evidence="1">
    <location>
        <begin position="56"/>
        <end position="74"/>
    </location>
</feature>
<sequence length="118" mass="13199">MRYISGALALFLLLFAVAQYNDPDGLFWAVAYGVPALWAIGFAFAPSALRGTVPAALFTACAIIAFVGVYYFWPQANEWWRQDVWWNDEAAREGMGLMIVAASFLFLAVAIFRTRRHA</sequence>
<keyword evidence="3" id="KW-1185">Reference proteome</keyword>
<accession>A0A397PE30</accession>
<keyword evidence="1" id="KW-0472">Membrane</keyword>
<keyword evidence="1" id="KW-1133">Transmembrane helix</keyword>
<protein>
    <submittedName>
        <fullName evidence="2">Transmembrane family 220 protein</fullName>
    </submittedName>
</protein>
<organism evidence="2 3">
    <name type="scientific">Dichotomicrobium thermohalophilum</name>
    <dbReference type="NCBI Taxonomy" id="933063"/>
    <lineage>
        <taxon>Bacteria</taxon>
        <taxon>Pseudomonadati</taxon>
        <taxon>Pseudomonadota</taxon>
        <taxon>Alphaproteobacteria</taxon>
        <taxon>Hyphomicrobiales</taxon>
        <taxon>Hyphomicrobiaceae</taxon>
        <taxon>Dichotomicrobium</taxon>
    </lineage>
</organism>
<feature type="transmembrane region" description="Helical" evidence="1">
    <location>
        <begin position="28"/>
        <end position="49"/>
    </location>
</feature>
<evidence type="ECO:0000313" key="3">
    <source>
        <dbReference type="Proteomes" id="UP000266273"/>
    </source>
</evidence>
<gene>
    <name evidence="2" type="ORF">BXY53_2714</name>
</gene>
<dbReference type="PANTHER" id="PTHR34262:SF1">
    <property type="entry name" value="TRANSMEMBRANE PROTEIN 220"/>
    <property type="match status" value="1"/>
</dbReference>